<dbReference type="GO" id="GO:0000150">
    <property type="term" value="F:DNA strand exchange activity"/>
    <property type="evidence" value="ECO:0007669"/>
    <property type="project" value="InterPro"/>
</dbReference>
<sequence>MKRVVIYARVSSSNGTQDYQRQINDLTVFASQNNYEIIKVFAEQISGAKKNTERPALMDLIEFVNTNDIDKVLVTELSRLGRDTLQTLQTIELLNQNRISLYIQNYNIETLTLDKEINPMSQFLITILAEVARMERKTIRERVESGYKNHLANGGRVGRKVGYKKDDEVMKDQYSEDVKLLRKGYSLRNITKITGTSVNTLRKVKAII</sequence>
<organism evidence="2 3">
    <name type="scientific">Dysgonomonas alginatilytica</name>
    <dbReference type="NCBI Taxonomy" id="1605892"/>
    <lineage>
        <taxon>Bacteria</taxon>
        <taxon>Pseudomonadati</taxon>
        <taxon>Bacteroidota</taxon>
        <taxon>Bacteroidia</taxon>
        <taxon>Bacteroidales</taxon>
        <taxon>Dysgonomonadaceae</taxon>
        <taxon>Dysgonomonas</taxon>
    </lineage>
</organism>
<dbReference type="GO" id="GO:0003677">
    <property type="term" value="F:DNA binding"/>
    <property type="evidence" value="ECO:0007669"/>
    <property type="project" value="InterPro"/>
</dbReference>
<protein>
    <submittedName>
        <fullName evidence="2">DNA invertase Pin-like site-specific DNA recombinase</fullName>
    </submittedName>
</protein>
<dbReference type="PROSITE" id="PS51736">
    <property type="entry name" value="RECOMBINASES_3"/>
    <property type="match status" value="1"/>
</dbReference>
<name>A0A2V3PN00_9BACT</name>
<gene>
    <name evidence="2" type="ORF">CLV62_11660</name>
</gene>
<dbReference type="RefSeq" id="WP_110311167.1">
    <property type="nucleotide sequence ID" value="NZ_QICL01000016.1"/>
</dbReference>
<evidence type="ECO:0000313" key="3">
    <source>
        <dbReference type="Proteomes" id="UP000247973"/>
    </source>
</evidence>
<dbReference type="Pfam" id="PF00239">
    <property type="entry name" value="Resolvase"/>
    <property type="match status" value="1"/>
</dbReference>
<dbReference type="PANTHER" id="PTHR30461:SF19">
    <property type="entry name" value="SITE-SPECIFIC RECOMBINASE RESOLVASE FAMILY"/>
    <property type="match status" value="1"/>
</dbReference>
<accession>A0A2V3PN00</accession>
<evidence type="ECO:0000259" key="1">
    <source>
        <dbReference type="PROSITE" id="PS51736"/>
    </source>
</evidence>
<dbReference type="SUPFAM" id="SSF53041">
    <property type="entry name" value="Resolvase-like"/>
    <property type="match status" value="1"/>
</dbReference>
<proteinExistence type="predicted"/>
<dbReference type="PANTHER" id="PTHR30461">
    <property type="entry name" value="DNA-INVERTASE FROM LAMBDOID PROPHAGE"/>
    <property type="match status" value="1"/>
</dbReference>
<dbReference type="EMBL" id="QICL01000016">
    <property type="protein sequence ID" value="PXV63019.1"/>
    <property type="molecule type" value="Genomic_DNA"/>
</dbReference>
<feature type="domain" description="Resolvase/invertase-type recombinase catalytic" evidence="1">
    <location>
        <begin position="3"/>
        <end position="154"/>
    </location>
</feature>
<reference evidence="2 3" key="1">
    <citation type="submission" date="2018-03" db="EMBL/GenBank/DDBJ databases">
        <title>Genomic Encyclopedia of Archaeal and Bacterial Type Strains, Phase II (KMG-II): from individual species to whole genera.</title>
        <authorList>
            <person name="Goeker M."/>
        </authorList>
    </citation>
    <scope>NUCLEOTIDE SEQUENCE [LARGE SCALE GENOMIC DNA]</scope>
    <source>
        <strain evidence="2 3">DSM 100214</strain>
    </source>
</reference>
<dbReference type="InterPro" id="IPR036162">
    <property type="entry name" value="Resolvase-like_N_sf"/>
</dbReference>
<dbReference type="SMART" id="SM00857">
    <property type="entry name" value="Resolvase"/>
    <property type="match status" value="1"/>
</dbReference>
<dbReference type="InterPro" id="IPR050639">
    <property type="entry name" value="SSR_resolvase"/>
</dbReference>
<dbReference type="InterPro" id="IPR006119">
    <property type="entry name" value="Resolv_N"/>
</dbReference>
<dbReference type="CDD" id="cd03768">
    <property type="entry name" value="SR_ResInv"/>
    <property type="match status" value="1"/>
</dbReference>
<keyword evidence="3" id="KW-1185">Reference proteome</keyword>
<dbReference type="Gene3D" id="3.40.50.1390">
    <property type="entry name" value="Resolvase, N-terminal catalytic domain"/>
    <property type="match status" value="1"/>
</dbReference>
<comment type="caution">
    <text evidence="2">The sequence shown here is derived from an EMBL/GenBank/DDBJ whole genome shotgun (WGS) entry which is preliminary data.</text>
</comment>
<dbReference type="Proteomes" id="UP000247973">
    <property type="component" value="Unassembled WGS sequence"/>
</dbReference>
<dbReference type="AlphaFoldDB" id="A0A2V3PN00"/>
<dbReference type="OrthoDB" id="9797501at2"/>
<evidence type="ECO:0000313" key="2">
    <source>
        <dbReference type="EMBL" id="PXV63019.1"/>
    </source>
</evidence>